<protein>
    <recommendedName>
        <fullName evidence="4">2-oxoglutarate dehydrogenase E1 component/KDG C-terminal domain-containing protein</fullName>
    </recommendedName>
</protein>
<evidence type="ECO:0000313" key="6">
    <source>
        <dbReference type="Proteomes" id="UP001302652"/>
    </source>
</evidence>
<feature type="domain" description="2-oxoglutarate dehydrogenase E1 component/KDG C-terminal" evidence="4">
    <location>
        <begin position="1"/>
        <end position="82"/>
    </location>
</feature>
<evidence type="ECO:0000256" key="2">
    <source>
        <dbReference type="ARBA" id="ARBA00023002"/>
    </source>
</evidence>
<dbReference type="RefSeq" id="WP_317021532.1">
    <property type="nucleotide sequence ID" value="NZ_CP136513.1"/>
</dbReference>
<dbReference type="InterPro" id="IPR011603">
    <property type="entry name" value="2oxoglutarate_DH_E1"/>
</dbReference>
<evidence type="ECO:0000256" key="3">
    <source>
        <dbReference type="ARBA" id="ARBA00023052"/>
    </source>
</evidence>
<dbReference type="Pfam" id="PF16870">
    <property type="entry name" value="OxoGdeHyase_C"/>
    <property type="match status" value="1"/>
</dbReference>
<keyword evidence="2" id="KW-0560">Oxidoreductase</keyword>
<keyword evidence="6" id="KW-1185">Reference proteome</keyword>
<comment type="cofactor">
    <cofactor evidence="1">
        <name>thiamine diphosphate</name>
        <dbReference type="ChEBI" id="CHEBI:58937"/>
    </cofactor>
</comment>
<dbReference type="InterPro" id="IPR042179">
    <property type="entry name" value="KGD_C_sf"/>
</dbReference>
<proteinExistence type="predicted"/>
<reference evidence="5 6" key="1">
    <citation type="submission" date="2023-10" db="EMBL/GenBank/DDBJ databases">
        <title>Surface-active antibiotics is a multifunctional adaptation for post-fire microbes.</title>
        <authorList>
            <person name="Liu M.D."/>
            <person name="Du Y."/>
            <person name="Koupaei S.K."/>
            <person name="Kim N.R."/>
            <person name="Zhang W."/>
            <person name="Traxler M.F."/>
        </authorList>
    </citation>
    <scope>NUCLEOTIDE SEQUENCE [LARGE SCALE GENOMIC DNA]</scope>
    <source>
        <strain evidence="5 6">F3</strain>
    </source>
</reference>
<evidence type="ECO:0000259" key="4">
    <source>
        <dbReference type="Pfam" id="PF16870"/>
    </source>
</evidence>
<keyword evidence="3" id="KW-0786">Thiamine pyrophosphate</keyword>
<organism evidence="5 6">
    <name type="scientific">Paraburkholderia kirstenboschensis</name>
    <dbReference type="NCBI Taxonomy" id="1245436"/>
    <lineage>
        <taxon>Bacteria</taxon>
        <taxon>Pseudomonadati</taxon>
        <taxon>Pseudomonadota</taxon>
        <taxon>Betaproteobacteria</taxon>
        <taxon>Burkholderiales</taxon>
        <taxon>Burkholderiaceae</taxon>
        <taxon>Paraburkholderia</taxon>
    </lineage>
</organism>
<name>A0ABZ0ETP7_9BURK</name>
<sequence>MYPFPAKEISAQLRRYPNLKSVVCCQEESKNQGAWSFVMEQLLEIVQAPAALRYIGPEATASTAPGYRSMHVTRQEKYLHAAIDG</sequence>
<dbReference type="EMBL" id="CP136513">
    <property type="protein sequence ID" value="WOD19433.1"/>
    <property type="molecule type" value="Genomic_DNA"/>
</dbReference>
<gene>
    <name evidence="5" type="ORF">RW095_24670</name>
</gene>
<dbReference type="Gene3D" id="3.40.50.11610">
    <property type="entry name" value="Multifunctional 2-oxoglutarate metabolism enzyme, C-terminal domain"/>
    <property type="match status" value="1"/>
</dbReference>
<evidence type="ECO:0000313" key="5">
    <source>
        <dbReference type="EMBL" id="WOD19433.1"/>
    </source>
</evidence>
<dbReference type="PANTHER" id="PTHR23152:SF4">
    <property type="entry name" value="2-OXOADIPATE DEHYDROGENASE COMPLEX COMPONENT E1"/>
    <property type="match status" value="1"/>
</dbReference>
<accession>A0ABZ0ETP7</accession>
<dbReference type="PANTHER" id="PTHR23152">
    <property type="entry name" value="2-OXOGLUTARATE DEHYDROGENASE"/>
    <property type="match status" value="1"/>
</dbReference>
<dbReference type="Proteomes" id="UP001302652">
    <property type="component" value="Chromosome 1"/>
</dbReference>
<evidence type="ECO:0000256" key="1">
    <source>
        <dbReference type="ARBA" id="ARBA00001964"/>
    </source>
</evidence>
<dbReference type="InterPro" id="IPR031717">
    <property type="entry name" value="ODO-1/KGD_C"/>
</dbReference>